<dbReference type="Proteomes" id="UP001189429">
    <property type="component" value="Unassembled WGS sequence"/>
</dbReference>
<protein>
    <submittedName>
        <fullName evidence="2">Uncharacterized protein</fullName>
    </submittedName>
</protein>
<proteinExistence type="predicted"/>
<comment type="caution">
    <text evidence="2">The sequence shown here is derived from an EMBL/GenBank/DDBJ whole genome shotgun (WGS) entry which is preliminary data.</text>
</comment>
<evidence type="ECO:0000313" key="2">
    <source>
        <dbReference type="EMBL" id="CAK0876849.1"/>
    </source>
</evidence>
<dbReference type="EMBL" id="CAUYUJ010017671">
    <property type="protein sequence ID" value="CAK0876849.1"/>
    <property type="molecule type" value="Genomic_DNA"/>
</dbReference>
<keyword evidence="3" id="KW-1185">Reference proteome</keyword>
<evidence type="ECO:0000256" key="1">
    <source>
        <dbReference type="SAM" id="MobiDB-lite"/>
    </source>
</evidence>
<feature type="compositionally biased region" description="Acidic residues" evidence="1">
    <location>
        <begin position="11"/>
        <end position="24"/>
    </location>
</feature>
<organism evidence="2 3">
    <name type="scientific">Prorocentrum cordatum</name>
    <dbReference type="NCBI Taxonomy" id="2364126"/>
    <lineage>
        <taxon>Eukaryota</taxon>
        <taxon>Sar</taxon>
        <taxon>Alveolata</taxon>
        <taxon>Dinophyceae</taxon>
        <taxon>Prorocentrales</taxon>
        <taxon>Prorocentraceae</taxon>
        <taxon>Prorocentrum</taxon>
    </lineage>
</organism>
<accession>A0ABN9VTJ3</accession>
<feature type="region of interest" description="Disordered" evidence="1">
    <location>
        <begin position="1"/>
        <end position="24"/>
    </location>
</feature>
<evidence type="ECO:0000313" key="3">
    <source>
        <dbReference type="Proteomes" id="UP001189429"/>
    </source>
</evidence>
<reference evidence="2" key="1">
    <citation type="submission" date="2023-10" db="EMBL/GenBank/DDBJ databases">
        <authorList>
            <person name="Chen Y."/>
            <person name="Shah S."/>
            <person name="Dougan E. K."/>
            <person name="Thang M."/>
            <person name="Chan C."/>
        </authorList>
    </citation>
    <scope>NUCLEOTIDE SEQUENCE [LARGE SCALE GENOMIC DNA]</scope>
</reference>
<gene>
    <name evidence="2" type="ORF">PCOR1329_LOCUS61059</name>
</gene>
<sequence>MQEQEAITDQVLEEDGGDGAGEDLEDIVIDQVLYDDGDSWAMEKKEAIFFETERQEDGGDRVKEEQEAMIHQDLYDDGYDIVTAWTGATGRRRGRRPSLTMCSSMTAMIFALRGRWRRNERGAGGHH</sequence>
<name>A0ABN9VTJ3_9DINO</name>